<feature type="domain" description="Calcineurin-like phosphoesterase" evidence="2">
    <location>
        <begin position="6"/>
        <end position="204"/>
    </location>
</feature>
<name>A0A494ZYS5_9BACI</name>
<dbReference type="SUPFAM" id="SSF56300">
    <property type="entry name" value="Metallo-dependent phosphatases"/>
    <property type="match status" value="1"/>
</dbReference>
<comment type="caution">
    <text evidence="3">The sequence shown here is derived from an EMBL/GenBank/DDBJ whole genome shotgun (WGS) entry which is preliminary data.</text>
</comment>
<accession>A0A494ZYS5</accession>
<evidence type="ECO:0000313" key="4">
    <source>
        <dbReference type="Proteomes" id="UP000269301"/>
    </source>
</evidence>
<organism evidence="3 4">
    <name type="scientific">Oceanobacillus halophilus</name>
    <dbReference type="NCBI Taxonomy" id="930130"/>
    <lineage>
        <taxon>Bacteria</taxon>
        <taxon>Bacillati</taxon>
        <taxon>Bacillota</taxon>
        <taxon>Bacilli</taxon>
        <taxon>Bacillales</taxon>
        <taxon>Bacillaceae</taxon>
        <taxon>Oceanobacillus</taxon>
    </lineage>
</organism>
<dbReference type="InterPro" id="IPR004843">
    <property type="entry name" value="Calcineurin-like_PHP"/>
</dbReference>
<dbReference type="GO" id="GO:0004527">
    <property type="term" value="F:exonuclease activity"/>
    <property type="evidence" value="ECO:0007669"/>
    <property type="project" value="UniProtKB-KW"/>
</dbReference>
<dbReference type="PANTHER" id="PTHR30337:SF7">
    <property type="entry name" value="PHOSPHOESTERASE"/>
    <property type="match status" value="1"/>
</dbReference>
<dbReference type="OrthoDB" id="9773856at2"/>
<dbReference type="InterPro" id="IPR029052">
    <property type="entry name" value="Metallo-depent_PP-like"/>
</dbReference>
<dbReference type="Gene3D" id="3.60.21.10">
    <property type="match status" value="1"/>
</dbReference>
<evidence type="ECO:0000313" key="3">
    <source>
        <dbReference type="EMBL" id="RKQ31269.1"/>
    </source>
</evidence>
<keyword evidence="4" id="KW-1185">Reference proteome</keyword>
<dbReference type="EMBL" id="RBZP01000014">
    <property type="protein sequence ID" value="RKQ31269.1"/>
    <property type="molecule type" value="Genomic_DNA"/>
</dbReference>
<protein>
    <submittedName>
        <fullName evidence="3">DNA repair exonuclease</fullName>
    </submittedName>
</protein>
<dbReference type="InterPro" id="IPR041796">
    <property type="entry name" value="Mre11_N"/>
</dbReference>
<keyword evidence="3" id="KW-0540">Nuclease</keyword>
<gene>
    <name evidence="3" type="ORF">D8M06_14440</name>
</gene>
<dbReference type="PANTHER" id="PTHR30337">
    <property type="entry name" value="COMPONENT OF ATP-DEPENDENT DSDNA EXONUCLEASE"/>
    <property type="match status" value="1"/>
</dbReference>
<keyword evidence="1" id="KW-0378">Hydrolase</keyword>
<reference evidence="3 4" key="1">
    <citation type="journal article" date="2016" name="Int. J. Syst. Evol. Microbiol.">
        <title>Oceanobacillus halophilus sp. nov., a novel moderately halophilic bacterium from a hypersaline lake.</title>
        <authorList>
            <person name="Amoozegar M.A."/>
            <person name="Bagheri M."/>
            <person name="Makhdoumi A."/>
            <person name="Nikou M.M."/>
            <person name="Fazeli S.A.S."/>
            <person name="Schumann P."/>
            <person name="Sproer C."/>
            <person name="Sanchez-Porro C."/>
            <person name="Ventosa A."/>
        </authorList>
    </citation>
    <scope>NUCLEOTIDE SEQUENCE [LARGE SCALE GENOMIC DNA]</scope>
    <source>
        <strain evidence="3 4">DSM 23996</strain>
    </source>
</reference>
<dbReference type="CDD" id="cd00840">
    <property type="entry name" value="MPP_Mre11_N"/>
    <property type="match status" value="1"/>
</dbReference>
<dbReference type="PIRSF" id="PIRSF033091">
    <property type="entry name" value="Pesterase_YhaO"/>
    <property type="match status" value="1"/>
</dbReference>
<dbReference type="AlphaFoldDB" id="A0A494ZYS5"/>
<evidence type="ECO:0000256" key="1">
    <source>
        <dbReference type="ARBA" id="ARBA00022801"/>
    </source>
</evidence>
<dbReference type="Proteomes" id="UP000269301">
    <property type="component" value="Unassembled WGS sequence"/>
</dbReference>
<evidence type="ECO:0000259" key="2">
    <source>
        <dbReference type="Pfam" id="PF00149"/>
    </source>
</evidence>
<keyword evidence="3" id="KW-0269">Exonuclease</keyword>
<sequence length="408" mass="47560">MMKEISFIHAADLHLDSPFKGLAHTPEHIFKEIRESTFHALDNLVSTAIQRKVDFILISGDLFDNEKQSLKAQIRLRKAFEELNNHDIKVYASYGNHDFINGNIYPVNYPDNVFIFPDEKVTNFTFVKDQQALAKIYGFSYENRAVHEEKAKEFHISDTEVPFHIAMLHGSIRTNSDHDVYAPFQLSDLQKELFHYWALGHIHKREILKENPAIVYPGNTQGRNRKETGEKGCFHVVLRENQTELTFIPLQKVIITPVHMDVSDLTNLHQLETKIQQTFQNISDTYHYLIDLYLTSNQHDLKEWEANKQLDEIIELINETTSSQDNWKYIFRVTTEVRADISSLDLEKGEHFIGELIRQVEDASIQPYVNELFHHKQARKYLDPLSTTEEQSIKEEAKNLLLNELLKG</sequence>
<proteinExistence type="predicted"/>
<dbReference type="Pfam" id="PF00149">
    <property type="entry name" value="Metallophos"/>
    <property type="match status" value="1"/>
</dbReference>
<dbReference type="InterPro" id="IPR050535">
    <property type="entry name" value="DNA_Repair-Maintenance_Comp"/>
</dbReference>
<dbReference type="InterPro" id="IPR014576">
    <property type="entry name" value="Pesterase_YhaO"/>
</dbReference>